<feature type="transmembrane region" description="Helical" evidence="7">
    <location>
        <begin position="229"/>
        <end position="251"/>
    </location>
</feature>
<evidence type="ECO:0000313" key="8">
    <source>
        <dbReference type="EMBL" id="MBC5652765.1"/>
    </source>
</evidence>
<feature type="transmembrane region" description="Helical" evidence="7">
    <location>
        <begin position="126"/>
        <end position="148"/>
    </location>
</feature>
<evidence type="ECO:0000313" key="9">
    <source>
        <dbReference type="Proteomes" id="UP000652847"/>
    </source>
</evidence>
<gene>
    <name evidence="8" type="ORF">H8S54_17055</name>
</gene>
<sequence>MENLVFCLNATIPIFITLMLGYLFRRIGLYDDSFVSQMNKFAFKVALPAMLFLNIAEADFYEVWDTKMVVFCFVATFCSIAISIGLSFLLKPRDIQGEFVQSSYRSSAAILGMAIIQNLYGNVGMAPLMIIASVPLYNVMAVAVLSFLKPGSHGMSRQMVMRTLKGIAANPIILGIVTGLVWSMLRLPLPTILYNTVNNLGKTATPLGLMAMGGALHFGKVFSRPKATIACTFLKLVGFCAIFLPIAIHLGFTHDKLVSILIMLGSATTVTCYIMAKNMGHEGSFSSSVIMLTTLLSSFTLTGWLFICRSLGLI</sequence>
<accession>A0A8I0ADN9</accession>
<dbReference type="AlphaFoldDB" id="A0A8I0ADN9"/>
<dbReference type="Proteomes" id="UP000652847">
    <property type="component" value="Unassembled WGS sequence"/>
</dbReference>
<evidence type="ECO:0000256" key="1">
    <source>
        <dbReference type="ARBA" id="ARBA00004141"/>
    </source>
</evidence>
<evidence type="ECO:0000256" key="6">
    <source>
        <dbReference type="ARBA" id="ARBA00023136"/>
    </source>
</evidence>
<feature type="transmembrane region" description="Helical" evidence="7">
    <location>
        <begin position="168"/>
        <end position="185"/>
    </location>
</feature>
<keyword evidence="2" id="KW-0813">Transport</keyword>
<feature type="transmembrane region" description="Helical" evidence="7">
    <location>
        <begin position="288"/>
        <end position="307"/>
    </location>
</feature>
<dbReference type="PANTHER" id="PTHR36838">
    <property type="entry name" value="AUXIN EFFLUX CARRIER FAMILY PROTEIN"/>
    <property type="match status" value="1"/>
</dbReference>
<evidence type="ECO:0000256" key="4">
    <source>
        <dbReference type="ARBA" id="ARBA00022692"/>
    </source>
</evidence>
<protein>
    <submittedName>
        <fullName evidence="8">AEC family transporter</fullName>
    </submittedName>
</protein>
<keyword evidence="3" id="KW-1003">Cell membrane</keyword>
<keyword evidence="6 7" id="KW-0472">Membrane</keyword>
<dbReference type="PANTHER" id="PTHR36838:SF4">
    <property type="entry name" value="AUXIN EFFLUX CARRIER FAMILY PROTEIN"/>
    <property type="match status" value="1"/>
</dbReference>
<keyword evidence="9" id="KW-1185">Reference proteome</keyword>
<evidence type="ECO:0000256" key="5">
    <source>
        <dbReference type="ARBA" id="ARBA00022989"/>
    </source>
</evidence>
<feature type="transmembrane region" description="Helical" evidence="7">
    <location>
        <begin position="257"/>
        <end position="276"/>
    </location>
</feature>
<evidence type="ECO:0000256" key="3">
    <source>
        <dbReference type="ARBA" id="ARBA00022475"/>
    </source>
</evidence>
<name>A0A8I0ADN9_9FIRM</name>
<dbReference type="GO" id="GO:0055085">
    <property type="term" value="P:transmembrane transport"/>
    <property type="evidence" value="ECO:0007669"/>
    <property type="project" value="InterPro"/>
</dbReference>
<dbReference type="InterPro" id="IPR004776">
    <property type="entry name" value="Mem_transp_PIN-like"/>
</dbReference>
<reference evidence="8 9" key="1">
    <citation type="submission" date="2020-08" db="EMBL/GenBank/DDBJ databases">
        <title>Genome public.</title>
        <authorList>
            <person name="Liu C."/>
            <person name="Sun Q."/>
        </authorList>
    </citation>
    <scope>NUCLEOTIDE SEQUENCE [LARGE SCALE GENOMIC DNA]</scope>
    <source>
        <strain evidence="8 9">BX17</strain>
    </source>
</reference>
<dbReference type="RefSeq" id="WP_117855134.1">
    <property type="nucleotide sequence ID" value="NZ_JACOOT010000039.1"/>
</dbReference>
<feature type="transmembrane region" description="Helical" evidence="7">
    <location>
        <begin position="37"/>
        <end position="56"/>
    </location>
</feature>
<keyword evidence="5 7" id="KW-1133">Transmembrane helix</keyword>
<comment type="subcellular location">
    <subcellularLocation>
        <location evidence="1">Membrane</location>
        <topology evidence="1">Multi-pass membrane protein</topology>
    </subcellularLocation>
</comment>
<comment type="caution">
    <text evidence="8">The sequence shown here is derived from an EMBL/GenBank/DDBJ whole genome shotgun (WGS) entry which is preliminary data.</text>
</comment>
<keyword evidence="4 7" id="KW-0812">Transmembrane</keyword>
<evidence type="ECO:0000256" key="7">
    <source>
        <dbReference type="SAM" id="Phobius"/>
    </source>
</evidence>
<organism evidence="8 9">
    <name type="scientific">Blautia segnis</name>
    <dbReference type="NCBI Taxonomy" id="2763030"/>
    <lineage>
        <taxon>Bacteria</taxon>
        <taxon>Bacillati</taxon>
        <taxon>Bacillota</taxon>
        <taxon>Clostridia</taxon>
        <taxon>Lachnospirales</taxon>
        <taxon>Lachnospiraceae</taxon>
        <taxon>Blautia</taxon>
    </lineage>
</organism>
<feature type="transmembrane region" description="Helical" evidence="7">
    <location>
        <begin position="205"/>
        <end position="222"/>
    </location>
</feature>
<feature type="transmembrane region" description="Helical" evidence="7">
    <location>
        <begin position="68"/>
        <end position="90"/>
    </location>
</feature>
<dbReference type="GO" id="GO:0016020">
    <property type="term" value="C:membrane"/>
    <property type="evidence" value="ECO:0007669"/>
    <property type="project" value="UniProtKB-SubCell"/>
</dbReference>
<dbReference type="EMBL" id="JACOOT010000039">
    <property type="protein sequence ID" value="MBC5652765.1"/>
    <property type="molecule type" value="Genomic_DNA"/>
</dbReference>
<evidence type="ECO:0000256" key="2">
    <source>
        <dbReference type="ARBA" id="ARBA00022448"/>
    </source>
</evidence>
<feature type="transmembrane region" description="Helical" evidence="7">
    <location>
        <begin position="6"/>
        <end position="25"/>
    </location>
</feature>
<proteinExistence type="predicted"/>
<dbReference type="Pfam" id="PF03547">
    <property type="entry name" value="Mem_trans"/>
    <property type="match status" value="1"/>
</dbReference>